<dbReference type="Pfam" id="PF08238">
    <property type="entry name" value="Sel1"/>
    <property type="match status" value="10"/>
</dbReference>
<dbReference type="PANTHER" id="PTHR43628">
    <property type="entry name" value="ACTIVATOR OF C KINASE PROTEIN 1-RELATED"/>
    <property type="match status" value="1"/>
</dbReference>
<comment type="caution">
    <text evidence="1">The sequence shown here is derived from an EMBL/GenBank/DDBJ whole genome shotgun (WGS) entry which is preliminary data.</text>
</comment>
<dbReference type="InterPro" id="IPR011990">
    <property type="entry name" value="TPR-like_helical_dom_sf"/>
</dbReference>
<organism evidence="1 2">
    <name type="scientific">Clydaea vesicula</name>
    <dbReference type="NCBI Taxonomy" id="447962"/>
    <lineage>
        <taxon>Eukaryota</taxon>
        <taxon>Fungi</taxon>
        <taxon>Fungi incertae sedis</taxon>
        <taxon>Chytridiomycota</taxon>
        <taxon>Chytridiomycota incertae sedis</taxon>
        <taxon>Chytridiomycetes</taxon>
        <taxon>Lobulomycetales</taxon>
        <taxon>Lobulomycetaceae</taxon>
        <taxon>Clydaea</taxon>
    </lineage>
</organism>
<dbReference type="InterPro" id="IPR006597">
    <property type="entry name" value="Sel1-like"/>
</dbReference>
<accession>A0AAD5XWU8</accession>
<dbReference type="AlphaFoldDB" id="A0AAD5XWU8"/>
<sequence>MKDISKSLTDFQHIFEAENMKNSTKLNYTSKPNLKVDTTEGKATDLSSPNYMNYDENKIIIPETNQKLDFKCLEVEEIFQLLKKTCLNASQAARNLNDDGKFYKTLIEVKDSFLVRAKEIKSFRNNERDDNINDLNQRLFDLHRVCWNLNNKLVKISAQRSPLGQSTKILLNKKKLVAFANEIHEAWISLMLQLAMMLADKSTKDATDASVHVAQLAIATGSPDWKDISLDDAGKLYTQGDKFLFGYGFPQSYDLAYKRYQAAANAGFPEAFNMLGMMHENGLGQKRDMNLALQNYREAASKNCLDALNNLGRIYQNGLGCSVDYGTAQEYYTKAAEGGHLDAMVNIGYLLEHGLGSSANSEASFHWYNTAAEKGYAKAENAVGSCYYKGLVSLKKNPEEAVKWFRKSSLQGNSHAMNNLGICYEEGLGVSKDLGIAKQYYKESALLMHPSATNNYGYMLLLEHDYDEAIKNFHMSMHLGSAEGAFNLGNLYENGCYHYSELILSTDLDMAIKYYKIAAKKNHVQAQIRLGIIYLTGPQQIQSPEIALQYLTPAAEEGDNGDAQNLIGQMKELGLVGSNYQEQPGLGGSLNSLKSSNNTLFQPDYKSSKVWYQKALLKGHLGAMYNMGSLYEQGNGVERDIEKAALYFQMGAKGGHKESTLKIEEYKTLRILE</sequence>
<keyword evidence="2" id="KW-1185">Reference proteome</keyword>
<dbReference type="SMART" id="SM00671">
    <property type="entry name" value="SEL1"/>
    <property type="match status" value="11"/>
</dbReference>
<dbReference type="Proteomes" id="UP001211065">
    <property type="component" value="Unassembled WGS sequence"/>
</dbReference>
<name>A0AAD5XWU8_9FUNG</name>
<dbReference type="EMBL" id="JADGJW010000591">
    <property type="protein sequence ID" value="KAJ3214789.1"/>
    <property type="molecule type" value="Genomic_DNA"/>
</dbReference>
<reference evidence="1" key="1">
    <citation type="submission" date="2020-05" db="EMBL/GenBank/DDBJ databases">
        <title>Phylogenomic resolution of chytrid fungi.</title>
        <authorList>
            <person name="Stajich J.E."/>
            <person name="Amses K."/>
            <person name="Simmons R."/>
            <person name="Seto K."/>
            <person name="Myers J."/>
            <person name="Bonds A."/>
            <person name="Quandt C.A."/>
            <person name="Barry K."/>
            <person name="Liu P."/>
            <person name="Grigoriev I."/>
            <person name="Longcore J.E."/>
            <person name="James T.Y."/>
        </authorList>
    </citation>
    <scope>NUCLEOTIDE SEQUENCE</scope>
    <source>
        <strain evidence="1">JEL0476</strain>
    </source>
</reference>
<gene>
    <name evidence="1" type="ORF">HK099_006665</name>
</gene>
<proteinExistence type="predicted"/>
<evidence type="ECO:0000313" key="1">
    <source>
        <dbReference type="EMBL" id="KAJ3214789.1"/>
    </source>
</evidence>
<dbReference type="SUPFAM" id="SSF81901">
    <property type="entry name" value="HCP-like"/>
    <property type="match status" value="3"/>
</dbReference>
<dbReference type="InterPro" id="IPR052945">
    <property type="entry name" value="Mitotic_Regulator"/>
</dbReference>
<protein>
    <submittedName>
        <fullName evidence="1">Uncharacterized protein</fullName>
    </submittedName>
</protein>
<dbReference type="Gene3D" id="1.25.40.10">
    <property type="entry name" value="Tetratricopeptide repeat domain"/>
    <property type="match status" value="2"/>
</dbReference>
<dbReference type="PANTHER" id="PTHR43628:SF1">
    <property type="entry name" value="CHITIN SYNTHASE REGULATORY FACTOR 2-RELATED"/>
    <property type="match status" value="1"/>
</dbReference>
<evidence type="ECO:0000313" key="2">
    <source>
        <dbReference type="Proteomes" id="UP001211065"/>
    </source>
</evidence>